<feature type="transmembrane region" description="Helical" evidence="8">
    <location>
        <begin position="64"/>
        <end position="86"/>
    </location>
</feature>
<dbReference type="EMBL" id="BAAANN010000043">
    <property type="protein sequence ID" value="GAA1986258.1"/>
    <property type="molecule type" value="Genomic_DNA"/>
</dbReference>
<evidence type="ECO:0000256" key="2">
    <source>
        <dbReference type="ARBA" id="ARBA00010145"/>
    </source>
</evidence>
<comment type="caution">
    <text evidence="9">The sequence shown here is derived from an EMBL/GenBank/DDBJ whole genome shotgun (WGS) entry which is preliminary data.</text>
</comment>
<feature type="transmembrane region" description="Helical" evidence="8">
    <location>
        <begin position="193"/>
        <end position="212"/>
    </location>
</feature>
<protein>
    <submittedName>
        <fullName evidence="9">AEC family transporter</fullName>
    </submittedName>
</protein>
<sequence>MSVLPAFAPIWALTALGYLLSRFSVLGPKADEVLTRLAFLVAMPAVLFSTLIDTPLSALVNPGLIAFGAGTALVGVTGALLSWLLFRRRLGERVVTGMAACYVNAANLGIPVALQVLGSSSFIVTVLLFQSLFMMPSMLTLLESDVPSGGGPKWRALLLLPVRNPVIAASLLGVVVGTSGWRPPEFVLRPVHTLGGAGIATALLVLGMSLHTGRVPADAPGAMGAGHRRRGELVLVVGLKVLVQPAAALLIGLALDLPRPLLLAAVLCSALPTAQNIFIASSRYAIDARFVRDCVLISTVLSMGTLSVIALLFGG</sequence>
<evidence type="ECO:0000256" key="4">
    <source>
        <dbReference type="ARBA" id="ARBA00022475"/>
    </source>
</evidence>
<dbReference type="RefSeq" id="WP_344429916.1">
    <property type="nucleotide sequence ID" value="NZ_BAAANN010000043.1"/>
</dbReference>
<comment type="similarity">
    <text evidence="2">Belongs to the auxin efflux carrier (TC 2.A.69) family.</text>
</comment>
<evidence type="ECO:0000256" key="6">
    <source>
        <dbReference type="ARBA" id="ARBA00022989"/>
    </source>
</evidence>
<proteinExistence type="inferred from homology"/>
<feature type="transmembrane region" description="Helical" evidence="8">
    <location>
        <begin position="261"/>
        <end position="282"/>
    </location>
</feature>
<reference evidence="9 10" key="1">
    <citation type="journal article" date="2019" name="Int. J. Syst. Evol. Microbiol.">
        <title>The Global Catalogue of Microorganisms (GCM) 10K type strain sequencing project: providing services to taxonomists for standard genome sequencing and annotation.</title>
        <authorList>
            <consortium name="The Broad Institute Genomics Platform"/>
            <consortium name="The Broad Institute Genome Sequencing Center for Infectious Disease"/>
            <person name="Wu L."/>
            <person name="Ma J."/>
        </authorList>
    </citation>
    <scope>NUCLEOTIDE SEQUENCE [LARGE SCALE GENOMIC DNA]</scope>
    <source>
        <strain evidence="9 10">JCM 14545</strain>
    </source>
</reference>
<keyword evidence="10" id="KW-1185">Reference proteome</keyword>
<feature type="transmembrane region" description="Helical" evidence="8">
    <location>
        <begin position="6"/>
        <end position="26"/>
    </location>
</feature>
<keyword evidence="5 8" id="KW-0812">Transmembrane</keyword>
<dbReference type="InterPro" id="IPR004776">
    <property type="entry name" value="Mem_transp_PIN-like"/>
</dbReference>
<dbReference type="Proteomes" id="UP001501116">
    <property type="component" value="Unassembled WGS sequence"/>
</dbReference>
<keyword evidence="7 8" id="KW-0472">Membrane</keyword>
<evidence type="ECO:0000313" key="10">
    <source>
        <dbReference type="Proteomes" id="UP001501116"/>
    </source>
</evidence>
<dbReference type="Pfam" id="PF03547">
    <property type="entry name" value="Mem_trans"/>
    <property type="match status" value="2"/>
</dbReference>
<evidence type="ECO:0000256" key="8">
    <source>
        <dbReference type="SAM" id="Phobius"/>
    </source>
</evidence>
<feature type="transmembrane region" description="Helical" evidence="8">
    <location>
        <begin position="233"/>
        <end position="255"/>
    </location>
</feature>
<evidence type="ECO:0000256" key="3">
    <source>
        <dbReference type="ARBA" id="ARBA00022448"/>
    </source>
</evidence>
<keyword evidence="6 8" id="KW-1133">Transmembrane helix</keyword>
<dbReference type="PANTHER" id="PTHR36838:SF3">
    <property type="entry name" value="TRANSPORTER AUXIN EFFLUX CARRIER EC FAMILY"/>
    <property type="match status" value="1"/>
</dbReference>
<evidence type="ECO:0000256" key="5">
    <source>
        <dbReference type="ARBA" id="ARBA00022692"/>
    </source>
</evidence>
<dbReference type="InterPro" id="IPR038770">
    <property type="entry name" value="Na+/solute_symporter_sf"/>
</dbReference>
<keyword evidence="4" id="KW-1003">Cell membrane</keyword>
<feature type="transmembrane region" description="Helical" evidence="8">
    <location>
        <begin position="33"/>
        <end position="52"/>
    </location>
</feature>
<evidence type="ECO:0000313" key="9">
    <source>
        <dbReference type="EMBL" id="GAA1986258.1"/>
    </source>
</evidence>
<evidence type="ECO:0000256" key="7">
    <source>
        <dbReference type="ARBA" id="ARBA00023136"/>
    </source>
</evidence>
<keyword evidence="3" id="KW-0813">Transport</keyword>
<gene>
    <name evidence="9" type="ORF">GCM10009754_75110</name>
</gene>
<dbReference type="Gene3D" id="1.20.1530.20">
    <property type="match status" value="1"/>
</dbReference>
<feature type="transmembrane region" description="Helical" evidence="8">
    <location>
        <begin position="294"/>
        <end position="313"/>
    </location>
</feature>
<organism evidence="9 10">
    <name type="scientific">Amycolatopsis minnesotensis</name>
    <dbReference type="NCBI Taxonomy" id="337894"/>
    <lineage>
        <taxon>Bacteria</taxon>
        <taxon>Bacillati</taxon>
        <taxon>Actinomycetota</taxon>
        <taxon>Actinomycetes</taxon>
        <taxon>Pseudonocardiales</taxon>
        <taxon>Pseudonocardiaceae</taxon>
        <taxon>Amycolatopsis</taxon>
    </lineage>
</organism>
<name>A0ABN2SGD9_9PSEU</name>
<evidence type="ECO:0000256" key="1">
    <source>
        <dbReference type="ARBA" id="ARBA00004651"/>
    </source>
</evidence>
<comment type="subcellular location">
    <subcellularLocation>
        <location evidence="1">Cell membrane</location>
        <topology evidence="1">Multi-pass membrane protein</topology>
    </subcellularLocation>
</comment>
<dbReference type="PANTHER" id="PTHR36838">
    <property type="entry name" value="AUXIN EFFLUX CARRIER FAMILY PROTEIN"/>
    <property type="match status" value="1"/>
</dbReference>
<accession>A0ABN2SGD9</accession>